<name>A0ACC3ATZ2_9EURO</name>
<accession>A0ACC3ATZ2</accession>
<comment type="caution">
    <text evidence="1">The sequence shown here is derived from an EMBL/GenBank/DDBJ whole genome shotgun (WGS) entry which is preliminary data.</text>
</comment>
<gene>
    <name evidence="1" type="ORF">N8T08_009171</name>
</gene>
<proteinExistence type="predicted"/>
<organism evidence="1 2">
    <name type="scientific">Aspergillus melleus</name>
    <dbReference type="NCBI Taxonomy" id="138277"/>
    <lineage>
        <taxon>Eukaryota</taxon>
        <taxon>Fungi</taxon>
        <taxon>Dikarya</taxon>
        <taxon>Ascomycota</taxon>
        <taxon>Pezizomycotina</taxon>
        <taxon>Eurotiomycetes</taxon>
        <taxon>Eurotiomycetidae</taxon>
        <taxon>Eurotiales</taxon>
        <taxon>Aspergillaceae</taxon>
        <taxon>Aspergillus</taxon>
        <taxon>Aspergillus subgen. Circumdati</taxon>
    </lineage>
</organism>
<keyword evidence="2" id="KW-1185">Reference proteome</keyword>
<reference evidence="1 2" key="1">
    <citation type="journal article" date="2023" name="ACS Omega">
        <title>Identification of the Neoaspergillic Acid Biosynthesis Gene Cluster by Establishing an In Vitro CRISPR-Ribonucleoprotein Genetic System in Aspergillus melleus.</title>
        <authorList>
            <person name="Yuan B."/>
            <person name="Grau M.F."/>
            <person name="Murata R.M."/>
            <person name="Torok T."/>
            <person name="Venkateswaran K."/>
            <person name="Stajich J.E."/>
            <person name="Wang C.C.C."/>
        </authorList>
    </citation>
    <scope>NUCLEOTIDE SEQUENCE [LARGE SCALE GENOMIC DNA]</scope>
    <source>
        <strain evidence="1 2">IMV 1140</strain>
    </source>
</reference>
<evidence type="ECO:0000313" key="2">
    <source>
        <dbReference type="Proteomes" id="UP001177260"/>
    </source>
</evidence>
<dbReference type="EMBL" id="JAOPJF010000066">
    <property type="protein sequence ID" value="KAK1141268.1"/>
    <property type="molecule type" value="Genomic_DNA"/>
</dbReference>
<sequence length="371" mass="41067">MEEPTMAGPPIELPIIDISNPSDPAVGKAMLDAAAKYGFLYVNSKGTDFSPEDVKRAFGLSKEFFMSPVEEKATCRIEPNNRGWSGMHVETLDPEHQRTGDFKEGFNFGEFKNGKAQQPLPPSLAPHESEIDHFANLCHKTCDRILKLLALGLQIPDDFFTTRHDPSLGSTGSILRYLYYPSIFSPATSSYKHDQDVRAGAHSDYGSITLLFQRPGQPGLEILTPEKAWAPVPVQPGQTAAVTESSATDEFVFPPILVNIGDLLSYWTDGLLKSTVHRVVFPLSEQRSPNPRDRYSVVFFCHPLNNTELVPVPSEVVTAYRKQCEEQGVYDEKVGFGGGAGKLEPGKRALTAFEHLESRLEATYGFKKEES</sequence>
<protein>
    <submittedName>
        <fullName evidence="1">Uncharacterized protein</fullName>
    </submittedName>
</protein>
<evidence type="ECO:0000313" key="1">
    <source>
        <dbReference type="EMBL" id="KAK1141268.1"/>
    </source>
</evidence>
<dbReference type="Proteomes" id="UP001177260">
    <property type="component" value="Unassembled WGS sequence"/>
</dbReference>